<dbReference type="GO" id="GO:0000160">
    <property type="term" value="P:phosphorelay signal transduction system"/>
    <property type="evidence" value="ECO:0007669"/>
    <property type="project" value="InterPro"/>
</dbReference>
<sequence length="115" mass="12401">MTSAPILDTAFGLRCVAGNEMLYRKLLAKFMTQQGNVVAAVQQALNEGDAGQAHALIHTLKGVSASLGLIRLSETARDMDARFKAGGDMTPLLPRLAEHLNETLQRVAVFLRPEA</sequence>
<proteinExistence type="predicted"/>
<evidence type="ECO:0000259" key="2">
    <source>
        <dbReference type="PROSITE" id="PS50894"/>
    </source>
</evidence>
<accession>A0A9D2HDV2</accession>
<comment type="caution">
    <text evidence="3">The sequence shown here is derived from an EMBL/GenBank/DDBJ whole genome shotgun (WGS) entry which is preliminary data.</text>
</comment>
<dbReference type="Pfam" id="PF01627">
    <property type="entry name" value="Hpt"/>
    <property type="match status" value="1"/>
</dbReference>
<name>A0A9D2HDV2_9BACT</name>
<keyword evidence="1" id="KW-0597">Phosphoprotein</keyword>
<dbReference type="PROSITE" id="PS50894">
    <property type="entry name" value="HPT"/>
    <property type="match status" value="1"/>
</dbReference>
<dbReference type="InterPro" id="IPR008207">
    <property type="entry name" value="Sig_transdc_His_kin_Hpt_dom"/>
</dbReference>
<dbReference type="Gene3D" id="1.20.120.160">
    <property type="entry name" value="HPT domain"/>
    <property type="match status" value="1"/>
</dbReference>
<dbReference type="SMART" id="SM00073">
    <property type="entry name" value="HPT"/>
    <property type="match status" value="1"/>
</dbReference>
<dbReference type="InterPro" id="IPR036641">
    <property type="entry name" value="HPT_dom_sf"/>
</dbReference>
<dbReference type="Proteomes" id="UP000824225">
    <property type="component" value="Unassembled WGS sequence"/>
</dbReference>
<feature type="modified residue" description="Phosphohistidine" evidence="1">
    <location>
        <position position="58"/>
    </location>
</feature>
<evidence type="ECO:0000313" key="3">
    <source>
        <dbReference type="EMBL" id="HJA08346.1"/>
    </source>
</evidence>
<dbReference type="EMBL" id="DXAN01000011">
    <property type="protein sequence ID" value="HJA08346.1"/>
    <property type="molecule type" value="Genomic_DNA"/>
</dbReference>
<evidence type="ECO:0000313" key="4">
    <source>
        <dbReference type="Proteomes" id="UP000824225"/>
    </source>
</evidence>
<reference evidence="3" key="1">
    <citation type="journal article" date="2021" name="PeerJ">
        <title>Extensive microbial diversity within the chicken gut microbiome revealed by metagenomics and culture.</title>
        <authorList>
            <person name="Gilroy R."/>
            <person name="Ravi A."/>
            <person name="Getino M."/>
            <person name="Pursley I."/>
            <person name="Horton D.L."/>
            <person name="Alikhan N.F."/>
            <person name="Baker D."/>
            <person name="Gharbi K."/>
            <person name="Hall N."/>
            <person name="Watson M."/>
            <person name="Adriaenssens E.M."/>
            <person name="Foster-Nyarko E."/>
            <person name="Jarju S."/>
            <person name="Secka A."/>
            <person name="Antonio M."/>
            <person name="Oren A."/>
            <person name="Chaudhuri R.R."/>
            <person name="La Ragione R."/>
            <person name="Hildebrand F."/>
            <person name="Pallen M.J."/>
        </authorList>
    </citation>
    <scope>NUCLEOTIDE SEQUENCE</scope>
    <source>
        <strain evidence="3">CHK186-16707</strain>
    </source>
</reference>
<reference evidence="3" key="2">
    <citation type="submission" date="2021-04" db="EMBL/GenBank/DDBJ databases">
        <authorList>
            <person name="Gilroy R."/>
        </authorList>
    </citation>
    <scope>NUCLEOTIDE SEQUENCE</scope>
    <source>
        <strain evidence="3">CHK186-16707</strain>
    </source>
</reference>
<gene>
    <name evidence="3" type="ORF">H9962_04040</name>
</gene>
<protein>
    <submittedName>
        <fullName evidence="3">Hpt domain-containing protein</fullName>
    </submittedName>
</protein>
<organism evidence="3 4">
    <name type="scientific">Candidatus Mailhella merdigallinarum</name>
    <dbReference type="NCBI Taxonomy" id="2838658"/>
    <lineage>
        <taxon>Bacteria</taxon>
        <taxon>Pseudomonadati</taxon>
        <taxon>Thermodesulfobacteriota</taxon>
        <taxon>Desulfovibrionia</taxon>
        <taxon>Desulfovibrionales</taxon>
        <taxon>Desulfovibrionaceae</taxon>
        <taxon>Mailhella</taxon>
    </lineage>
</organism>
<dbReference type="SUPFAM" id="SSF47226">
    <property type="entry name" value="Histidine-containing phosphotransfer domain, HPT domain"/>
    <property type="match status" value="1"/>
</dbReference>
<feature type="domain" description="HPt" evidence="2">
    <location>
        <begin position="19"/>
        <end position="107"/>
    </location>
</feature>
<dbReference type="GO" id="GO:0004672">
    <property type="term" value="F:protein kinase activity"/>
    <property type="evidence" value="ECO:0007669"/>
    <property type="project" value="UniProtKB-ARBA"/>
</dbReference>
<evidence type="ECO:0000256" key="1">
    <source>
        <dbReference type="PROSITE-ProRule" id="PRU00110"/>
    </source>
</evidence>
<dbReference type="AlphaFoldDB" id="A0A9D2HDV2"/>